<accession>X1DQI7</accession>
<evidence type="ECO:0000313" key="1">
    <source>
        <dbReference type="EMBL" id="GAH10480.1"/>
    </source>
</evidence>
<gene>
    <name evidence="1" type="ORF">S01H4_55993</name>
</gene>
<reference evidence="1" key="1">
    <citation type="journal article" date="2014" name="Front. Microbiol.">
        <title>High frequency of phylogenetically diverse reductive dehalogenase-homologous genes in deep subseafloor sedimentary metagenomes.</title>
        <authorList>
            <person name="Kawai M."/>
            <person name="Futagami T."/>
            <person name="Toyoda A."/>
            <person name="Takaki Y."/>
            <person name="Nishi S."/>
            <person name="Hori S."/>
            <person name="Arai W."/>
            <person name="Tsubouchi T."/>
            <person name="Morono Y."/>
            <person name="Uchiyama I."/>
            <person name="Ito T."/>
            <person name="Fujiyama A."/>
            <person name="Inagaki F."/>
            <person name="Takami H."/>
        </authorList>
    </citation>
    <scope>NUCLEOTIDE SEQUENCE</scope>
    <source>
        <strain evidence="1">Expedition CK06-06</strain>
    </source>
</reference>
<dbReference type="EMBL" id="BART01032395">
    <property type="protein sequence ID" value="GAH10480.1"/>
    <property type="molecule type" value="Genomic_DNA"/>
</dbReference>
<protein>
    <submittedName>
        <fullName evidence="1">Uncharacterized protein</fullName>
    </submittedName>
</protein>
<organism evidence="1">
    <name type="scientific">marine sediment metagenome</name>
    <dbReference type="NCBI Taxonomy" id="412755"/>
    <lineage>
        <taxon>unclassified sequences</taxon>
        <taxon>metagenomes</taxon>
        <taxon>ecological metagenomes</taxon>
    </lineage>
</organism>
<proteinExistence type="predicted"/>
<comment type="caution">
    <text evidence="1">The sequence shown here is derived from an EMBL/GenBank/DDBJ whole genome shotgun (WGS) entry which is preliminary data.</text>
</comment>
<name>X1DQI7_9ZZZZ</name>
<sequence length="79" mass="8621">MSDVQCQNTNDIIFQDTVDVMWDKLGGILSPFILVGNLTLADRLSINIGTSGLASFGGVDIINTNQLSDKYYMEAYGID</sequence>
<dbReference type="AlphaFoldDB" id="X1DQI7"/>